<comment type="caution">
    <text evidence="1">The sequence shown here is derived from an EMBL/GenBank/DDBJ whole genome shotgun (WGS) entry which is preliminary data.</text>
</comment>
<evidence type="ECO:0000313" key="2">
    <source>
        <dbReference type="Proteomes" id="UP000293874"/>
    </source>
</evidence>
<keyword evidence="2" id="KW-1185">Reference proteome</keyword>
<dbReference type="AlphaFoldDB" id="A0A4Q7N504"/>
<evidence type="ECO:0008006" key="3">
    <source>
        <dbReference type="Google" id="ProtNLM"/>
    </source>
</evidence>
<dbReference type="RefSeq" id="WP_130540409.1">
    <property type="nucleotide sequence ID" value="NZ_CP042431.1"/>
</dbReference>
<reference evidence="1 2" key="1">
    <citation type="submission" date="2019-02" db="EMBL/GenBank/DDBJ databases">
        <title>Genomic Encyclopedia of Type Strains, Phase IV (KMG-IV): sequencing the most valuable type-strain genomes for metagenomic binning, comparative biology and taxonomic classification.</title>
        <authorList>
            <person name="Goeker M."/>
        </authorList>
    </citation>
    <scope>NUCLEOTIDE SEQUENCE [LARGE SCALE GENOMIC DNA]</scope>
    <source>
        <strain evidence="1 2">DSM 18116</strain>
    </source>
</reference>
<dbReference type="PROSITE" id="PS51257">
    <property type="entry name" value="PROKAR_LIPOPROTEIN"/>
    <property type="match status" value="1"/>
</dbReference>
<sequence>MIKIRYVSTLVSVVFFSCQAPGPKELPIQGTWQLLTGTAITKNDTVVTDYTKGQKMIKIINESHFSFLRHDLSKGKDTAIYDGGGGIYSLKDDKYTELLEFCSYREWEGRSFEFTVSISNDTLIQRGVEKLADLGIDRYIIEKYVRVK</sequence>
<name>A0A4Q7N504_9BACT</name>
<dbReference type="EMBL" id="SGXA01000001">
    <property type="protein sequence ID" value="RZS76091.1"/>
    <property type="molecule type" value="Genomic_DNA"/>
</dbReference>
<gene>
    <name evidence="1" type="ORF">EV199_1968</name>
</gene>
<dbReference type="OrthoDB" id="1493972at2"/>
<dbReference type="Gene3D" id="2.40.128.490">
    <property type="entry name" value="Uncharacterised protein PF14869, DUF4488"/>
    <property type="match status" value="1"/>
</dbReference>
<evidence type="ECO:0000313" key="1">
    <source>
        <dbReference type="EMBL" id="RZS76091.1"/>
    </source>
</evidence>
<accession>A0A4Q7N504</accession>
<protein>
    <recommendedName>
        <fullName evidence="3">Lipocalin-like protein</fullName>
    </recommendedName>
</protein>
<proteinExistence type="predicted"/>
<dbReference type="Proteomes" id="UP000293874">
    <property type="component" value="Unassembled WGS sequence"/>
</dbReference>
<organism evidence="1 2">
    <name type="scientific">Pseudobacter ginsenosidimutans</name>
    <dbReference type="NCBI Taxonomy" id="661488"/>
    <lineage>
        <taxon>Bacteria</taxon>
        <taxon>Pseudomonadati</taxon>
        <taxon>Bacteroidota</taxon>
        <taxon>Chitinophagia</taxon>
        <taxon>Chitinophagales</taxon>
        <taxon>Chitinophagaceae</taxon>
        <taxon>Pseudobacter</taxon>
    </lineage>
</organism>